<organism evidence="10 11">
    <name type="scientific">Ceratocystis pirilliformis</name>
    <dbReference type="NCBI Taxonomy" id="259994"/>
    <lineage>
        <taxon>Eukaryota</taxon>
        <taxon>Fungi</taxon>
        <taxon>Dikarya</taxon>
        <taxon>Ascomycota</taxon>
        <taxon>Pezizomycotina</taxon>
        <taxon>Sordariomycetes</taxon>
        <taxon>Hypocreomycetidae</taxon>
        <taxon>Microascales</taxon>
        <taxon>Ceratocystidaceae</taxon>
        <taxon>Ceratocystis</taxon>
    </lineage>
</organism>
<feature type="region of interest" description="Disordered" evidence="7">
    <location>
        <begin position="1482"/>
        <end position="1675"/>
    </location>
</feature>
<feature type="compositionally biased region" description="Basic and acidic residues" evidence="7">
    <location>
        <begin position="1432"/>
        <end position="1442"/>
    </location>
</feature>
<keyword evidence="11" id="KW-1185">Reference proteome</keyword>
<evidence type="ECO:0000256" key="3">
    <source>
        <dbReference type="ARBA" id="ARBA00017363"/>
    </source>
</evidence>
<dbReference type="Pfam" id="PF25316">
    <property type="entry name" value="TAF2_3rd"/>
    <property type="match status" value="1"/>
</dbReference>
<dbReference type="Pfam" id="PF25577">
    <property type="entry name" value="TPR_TAF2_C"/>
    <property type="match status" value="1"/>
</dbReference>
<feature type="compositionally biased region" description="Gly residues" evidence="7">
    <location>
        <begin position="1648"/>
        <end position="1657"/>
    </location>
</feature>
<keyword evidence="6" id="KW-0539">Nucleus</keyword>
<feature type="compositionally biased region" description="Polar residues" evidence="7">
    <location>
        <begin position="1570"/>
        <end position="1585"/>
    </location>
</feature>
<keyword evidence="5" id="KW-0804">Transcription</keyword>
<dbReference type="SUPFAM" id="SSF55486">
    <property type="entry name" value="Metalloproteases ('zincins'), catalytic domain"/>
    <property type="match status" value="1"/>
</dbReference>
<evidence type="ECO:0000256" key="5">
    <source>
        <dbReference type="ARBA" id="ARBA00023163"/>
    </source>
</evidence>
<dbReference type="Gene3D" id="2.60.40.1730">
    <property type="entry name" value="tricorn interacting facor f3 domain"/>
    <property type="match status" value="1"/>
</dbReference>
<feature type="compositionally biased region" description="Low complexity" evidence="7">
    <location>
        <begin position="1307"/>
        <end position="1317"/>
    </location>
</feature>
<dbReference type="PANTHER" id="PTHR15137:SF9">
    <property type="entry name" value="TRANSCRIPTION INITIATION FACTOR TFIID SUBUNIT 2"/>
    <property type="match status" value="1"/>
</dbReference>
<dbReference type="CDD" id="cd09839">
    <property type="entry name" value="M1_like_TAF2"/>
    <property type="match status" value="1"/>
</dbReference>
<dbReference type="Proteomes" id="UP001583280">
    <property type="component" value="Unassembled WGS sequence"/>
</dbReference>
<feature type="domain" description="Transcription initiation factor TFIID subunit 2 TPR repeats" evidence="9">
    <location>
        <begin position="828"/>
        <end position="1119"/>
    </location>
</feature>
<dbReference type="SUPFAM" id="SSF63737">
    <property type="entry name" value="Leukotriene A4 hydrolase N-terminal domain"/>
    <property type="match status" value="1"/>
</dbReference>
<evidence type="ECO:0000256" key="2">
    <source>
        <dbReference type="ARBA" id="ARBA00010937"/>
    </source>
</evidence>
<evidence type="ECO:0000256" key="1">
    <source>
        <dbReference type="ARBA" id="ARBA00004123"/>
    </source>
</evidence>
<dbReference type="InterPro" id="IPR027268">
    <property type="entry name" value="Peptidase_M4/M1_CTD_sf"/>
</dbReference>
<proteinExistence type="inferred from homology"/>
<feature type="region of interest" description="Disordered" evidence="7">
    <location>
        <begin position="1376"/>
        <end position="1396"/>
    </location>
</feature>
<sequence length="1675" mass="187318">MSVSPRTPPEEFKPSSLRVSLSYLVPTIATHRFHHRVAHKMAVEDAALYDRPTVSGPLDDGTLPEQKEIDPLPYSFSRQEVHIDVDFRNRQVSGVSEIWFTTFDSNNLPDIRIDARQCEIDLDNVTIDLLRDGQRLSPVHVLATYVDPYSLLDYPETYDWEAGNHDVRKLRILPLIETRNYDSPAENRDLTEYRPLDGALRVKVSKDLFISQRKPTLIKLKTSSVDQTSDIEHHDFVLSIPFTSKNIRDGFQFVGVDEGDTRYPHMYTRHSTEPGIASSIFPCIDDPGTLCDWKIHITCPKTLGHALKPKGHWAVEDDWRYNNLTDEDKLLDIKVICTGSKTDQIDDPNDESKYTISFSTESRIVSADKVAFAVGPFEHVDLWTQFRTEEDDEKMGTSALRVHGFCLPGRADEVRNTCAPMSMAADFLALNFSVYPFESFKMCFVDDLVPDVLPECSLAFISNRLLYPDDIIDTEIETTEKLVFSLASQWSGIQLFPNTRSDSWITLGIAWFMTDLFMRKLCGNNDHRFRIKLAADRLVEIDINRPSISELGRFLHLGTFEQDFLQLKSRLVMFVLDKRLIKASGGSSGLTRIMSRLFLKARLASQSNDKIVSTEGFRKVCEKQGRSKLEVFWKEWVFGTGCPKLEVTPRFNKKRLCVEMTIRQTHALLDEPARFLQKEDFLRVLLEDRNGVTKVPSPHMFTGPITIRIHEADGTPYEHIVEIRDDTGSKRVTKFEIPYNTKYKRLKRTRRMKEKQTTGKDDNVENDQEVLLYSLGDTLQTRADAELFMLREWDEGTERQMDSESYEWIRMDTDFEWIGHIRTNMPGYMYVSQLQQDRDVVAQEDTLLFIRRERPHPVASTFLIRTLMDTRYFHGIRTMAAHLLQLQATEQTDMRGMVQLMEAFKHFFCYPGTTSPKPNDFSNKQKYLVQKTIPQALSRVRDKRGKCPMKVQNFLLDLLLYNNNSDNEFSDHFYVATLITSLAYSFVPEKNDQGAFYIRSSEDDERDREENAVLERALEQINRFLRMDEWTNSYHNVWTIAGIEAKRALMKAGVIDIDPIDFVQYLQDETYDEIRVKAFEALVDLGLMAELHILRLLLCCLSTDRSPYIRDKLIKAFAQGLAGIAFGENTRAKPSGNKTKQEGDAERSDSILAIDGMDIDRELDADGEADDVMGDGLVVVENTAQELEARKAMFARKQNLDDAIGALRKEFEESYSDVEQDIRRAVWKAVNSPVIGISEKLTLLELCSIMFEESDRFILTLKYPRRWVVSRPTAKAPGRCLVKFAPFYRTEPHKPTIATPVPKSTTALPSPAQSPSVAAPSLMEQQTPTAAPLKKLIINRSGSISLKTKPSIIKPVASAKSTPIKVTSAPKPTISLSIKHEPTDKPLAPLHTTDSPAAVGNAVKRSVAELDNIHDTPSAIRASSTSSSGSKRPLESADETPIKRLKVEASKFCITTRRGAATSTGPARLVVTFRSRKLRHACAHKGISPPPKSGLSTTSSIPSSTPSPAATAAEAASQPSISVKTERSERSSLPDAPRHTLPDSKPSTPGPAASSSRANIKIPSKISLKTHANASPARSTGSARSSPGPPTLKSLMAAAGTPKPGRKPLPGSSGGGPSPNVARTPLVNSASGPRGNASVPSTPIAVGAGSGPAGGGSTVKPRIKLMVKKPSAPPP</sequence>
<feature type="region of interest" description="Disordered" evidence="7">
    <location>
        <begin position="1414"/>
        <end position="1442"/>
    </location>
</feature>
<dbReference type="InterPro" id="IPR037813">
    <property type="entry name" value="TAF2"/>
</dbReference>
<evidence type="ECO:0000256" key="4">
    <source>
        <dbReference type="ARBA" id="ARBA00023015"/>
    </source>
</evidence>
<reference evidence="10 11" key="1">
    <citation type="journal article" date="2024" name="IMA Fungus">
        <title>IMA Genome - F19 : A genome assembly and annotation guide to empower mycologists, including annotated draft genome sequences of Ceratocystis pirilliformis, Diaporthe australafricana, Fusarium ophioides, Paecilomyces lecythidis, and Sporothrix stenoceras.</title>
        <authorList>
            <person name="Aylward J."/>
            <person name="Wilson A.M."/>
            <person name="Visagie C.M."/>
            <person name="Spraker J."/>
            <person name="Barnes I."/>
            <person name="Buitendag C."/>
            <person name="Ceriani C."/>
            <person name="Del Mar Angel L."/>
            <person name="du Plessis D."/>
            <person name="Fuchs T."/>
            <person name="Gasser K."/>
            <person name="Kramer D."/>
            <person name="Li W."/>
            <person name="Munsamy K."/>
            <person name="Piso A."/>
            <person name="Price J.L."/>
            <person name="Sonnekus B."/>
            <person name="Thomas C."/>
            <person name="van der Nest A."/>
            <person name="van Dijk A."/>
            <person name="van Heerden A."/>
            <person name="van Vuuren N."/>
            <person name="Yilmaz N."/>
            <person name="Duong T.A."/>
            <person name="van der Merwe N.A."/>
            <person name="Wingfield M.J."/>
            <person name="Wingfield B.D."/>
        </authorList>
    </citation>
    <scope>NUCLEOTIDE SEQUENCE [LARGE SCALE GENOMIC DNA]</scope>
    <source>
        <strain evidence="10 11">CMW 12675</strain>
    </source>
</reference>
<feature type="compositionally biased region" description="Basic and acidic residues" evidence="7">
    <location>
        <begin position="1524"/>
        <end position="1542"/>
    </location>
</feature>
<feature type="domain" description="Transcription initiation factor TFIID subunit 2 Ig-like" evidence="8">
    <location>
        <begin position="640"/>
        <end position="826"/>
    </location>
</feature>
<keyword evidence="4" id="KW-0805">Transcription regulation</keyword>
<comment type="similarity">
    <text evidence="2">Belongs to the TAF2 family.</text>
</comment>
<evidence type="ECO:0000259" key="8">
    <source>
        <dbReference type="Pfam" id="PF25316"/>
    </source>
</evidence>
<comment type="caution">
    <text evidence="10">The sequence shown here is derived from an EMBL/GenBank/DDBJ whole genome shotgun (WGS) entry which is preliminary data.</text>
</comment>
<feature type="compositionally biased region" description="Low complexity" evidence="7">
    <location>
        <begin position="1496"/>
        <end position="1520"/>
    </location>
</feature>
<evidence type="ECO:0000256" key="7">
    <source>
        <dbReference type="SAM" id="MobiDB-lite"/>
    </source>
</evidence>
<evidence type="ECO:0000313" key="11">
    <source>
        <dbReference type="Proteomes" id="UP001583280"/>
    </source>
</evidence>
<dbReference type="EMBL" id="JAWDJO010000112">
    <property type="protein sequence ID" value="KAL1893389.1"/>
    <property type="molecule type" value="Genomic_DNA"/>
</dbReference>
<accession>A0ABR3Z1J8</accession>
<evidence type="ECO:0000259" key="9">
    <source>
        <dbReference type="Pfam" id="PF25577"/>
    </source>
</evidence>
<name>A0ABR3Z1J8_9PEZI</name>
<protein>
    <recommendedName>
        <fullName evidence="3">Transcription initiation factor TFIID subunit 2</fullName>
    </recommendedName>
</protein>
<dbReference type="InterPro" id="IPR057991">
    <property type="entry name" value="TPR_TAF2_C"/>
</dbReference>
<dbReference type="InterPro" id="IPR042097">
    <property type="entry name" value="Aminopeptidase_N-like_N_sf"/>
</dbReference>
<dbReference type="PANTHER" id="PTHR15137">
    <property type="entry name" value="TRANSCRIPTION INITIATION FACTOR TFIID"/>
    <property type="match status" value="1"/>
</dbReference>
<evidence type="ECO:0000313" key="10">
    <source>
        <dbReference type="EMBL" id="KAL1893389.1"/>
    </source>
</evidence>
<evidence type="ECO:0000256" key="6">
    <source>
        <dbReference type="ARBA" id="ARBA00023242"/>
    </source>
</evidence>
<feature type="region of interest" description="Disordered" evidence="7">
    <location>
        <begin position="1295"/>
        <end position="1317"/>
    </location>
</feature>
<dbReference type="InterPro" id="IPR057345">
    <property type="entry name" value="Ig-like_TAF2"/>
</dbReference>
<comment type="subcellular location">
    <subcellularLocation>
        <location evidence="1">Nucleus</location>
    </subcellularLocation>
</comment>
<dbReference type="Gene3D" id="1.10.390.10">
    <property type="entry name" value="Neutral Protease Domain 2"/>
    <property type="match status" value="1"/>
</dbReference>
<gene>
    <name evidence="10" type="primary">taf2</name>
    <name evidence="10" type="ORF">Cpir12675_004172</name>
</gene>